<dbReference type="InterPro" id="IPR025110">
    <property type="entry name" value="AMP-bd_C"/>
</dbReference>
<reference evidence="4 5" key="1">
    <citation type="submission" date="2021-05" db="EMBL/GenBank/DDBJ databases">
        <title>Mycobacterium acidophilum sp. nov., an extremely acid-tolerant member of the genus Mycobacterium.</title>
        <authorList>
            <person name="Xia J."/>
        </authorList>
    </citation>
    <scope>NUCLEOTIDE SEQUENCE [LARGE SCALE GENOMIC DNA]</scope>
    <source>
        <strain evidence="4 5">M1</strain>
    </source>
</reference>
<dbReference type="InterPro" id="IPR016039">
    <property type="entry name" value="Thiolase-like"/>
</dbReference>
<dbReference type="CDD" id="cd17646">
    <property type="entry name" value="A_NRPS_AB3403-like"/>
    <property type="match status" value="1"/>
</dbReference>
<keyword evidence="5" id="KW-1185">Reference proteome</keyword>
<protein>
    <submittedName>
        <fullName evidence="4">Amino acid adenylation domain-containing protein</fullName>
    </submittedName>
</protein>
<dbReference type="SUPFAM" id="SSF52777">
    <property type="entry name" value="CoA-dependent acyltransferases"/>
    <property type="match status" value="2"/>
</dbReference>
<dbReference type="PANTHER" id="PTHR45527">
    <property type="entry name" value="NONRIBOSOMAL PEPTIDE SYNTHETASE"/>
    <property type="match status" value="1"/>
</dbReference>
<dbReference type="InterPro" id="IPR009081">
    <property type="entry name" value="PP-bd_ACP"/>
</dbReference>
<dbReference type="Pfam" id="PF00501">
    <property type="entry name" value="AMP-binding"/>
    <property type="match status" value="1"/>
</dbReference>
<dbReference type="InterPro" id="IPR023213">
    <property type="entry name" value="CAT-like_dom_sf"/>
</dbReference>
<evidence type="ECO:0000259" key="3">
    <source>
        <dbReference type="PROSITE" id="PS50075"/>
    </source>
</evidence>
<dbReference type="Pfam" id="PF13193">
    <property type="entry name" value="AMP-binding_C"/>
    <property type="match status" value="1"/>
</dbReference>
<dbReference type="Pfam" id="PF08541">
    <property type="entry name" value="ACP_syn_III_C"/>
    <property type="match status" value="2"/>
</dbReference>
<dbReference type="RefSeq" id="WP_214091772.1">
    <property type="nucleotide sequence ID" value="NZ_JAHCLR010000005.1"/>
</dbReference>
<dbReference type="InterPro" id="IPR013751">
    <property type="entry name" value="ACP_syn_III_N"/>
</dbReference>
<dbReference type="PROSITE" id="PS00455">
    <property type="entry name" value="AMP_BINDING"/>
    <property type="match status" value="1"/>
</dbReference>
<sequence>MAGGPDQPVDVSALSPEQKRAMLAQLLRAKAQQTTSEHALSYGQRALWFVHRIAPDSAAYTVAYAGLIRGALDVPALERAAQALVDRHPMLRTTYTERDGQPIELVHAHWPITITRATVGADPAELEQWIQRETDRPFDLTTGPVLRLTLLERGPAEHVLVLTVHHMVVDFWSIDVILDELRALYAAEHGGPAPEATADRYVDFAQAQTAMLSGPEGERLFEYWSGRLAGDLPTLALPTDRPRPAVQTYAGALHRFSIDADVTAGLKQAARAVGATPYMTMLAAFAALLGRYTGQDDLVIGSPFACRDRAGLMGMVGYVANPLPLRVDLRDDPGFVTLLGQVKETVLGAIAHQDYPLPLLVERMRPVRDASRTPLFQVSFAWEQVRLFQDSTGGEIETLPLETLHIGQGGSPFDITMQVGEHDDELQCALQYNTDLFDAATIEAMAEHFRVLVTGIAAEPATPVSQLPLLTEADRAQLTAWNQTAVDYPETLAPACLHDMVAATAARVPDAVAVTFEGRDLSYAELDARANGLARRLQQAGVGPDVVVPVLLDRSEDLVVALLAALKAGGVFLPLDPDQPTHRMEAMLADVPDAPICVTHRKHLAHVPADFTGVRLCLDQESVAASLATLAAQGAPDAGTTTTSTAYVMYTSGSTGAPKGALNTHVGIRNRLLWMQDAFGIDGDDRVLHKTPINFDPFVWEIFWPLTVGARVVVAKPEGHKDAGYLAQIIAEQRVTTMHFVPSMLRRFLAEPAASSCSGLRRVFCSGEALTADLRDEFFAALPAELYNLYGPTEAAIDVTGFHCTRGVSDPVVPIGRPIANVRIHLLDPNRQPVPVGVPGELYIGGVGVGRGYLNRPETTAASFIADPFGDGPANPDGLLYRTGDLGRYLADGTIEYLGRADNQVKINGFRIEPGEVEAALAQHPAVAETAVVARKEADGTVLLVACIVPTGPAPETGELRRFLLELLPAAMVPAVFRTIDALPLTASGKVDRRALLATETASAAVDPAEYVAPRNHTEQVLAQIWSEVLGVDRVGVTDDFFALGGASTQALEVAVRAGEIGMELRPESMFVYGTVADLAAEFGPIPDDVTVTPTAAAPSQPVEPVKPVAAPVIRRVPSGPVRNTVIESLGVYLPSRAVSTEQVLADCVNPVDIPLERLTGIKNRRMAGDGEYSIDLGRNAATDCLSRSSYAPEEIDLVIACNISRYDGPEHMFTFEPSTASQLRDQLGLTNAVCFDINNACAGMFTGIEVAETYLRTGLARNALVLSGEYITHITETAQQEIEGAMDPRLACLTVGDAGAAVVVELGSGDRVGFHDLDLTTFSEYARLCIGKASDHEHGGAIMVTDSVTQTAIAVKHSVPYVAAVMQRHGWRPDTADHLLMHQTSEASINDAILAINRVFGTGAASRRNTICNLAERGNTATTSHFVAVYDYINAGRMNSGDNVVFAISGSGQTIGTALYTFDDLPDRMRRARTEPAGSRRSGRSVRRETPTMPRVAIGSVGIGTPAAGEPPSSIELATRATAACLAGSDVEKSTIGLVVHAGVYRDDFLSEPAVATLVAGDLGINAEPASADAPKTFAFDVLNGAVGFLNAVQVAVGSIGAGRTDHALVLASEVENNTPESGYPLHGISETGSAIMLSPSAGAEGFGRFVFQHHPEHRAALHTYTQSRDGRTWLRIDRDPGLSAIYLSCLPSAVKELLIAEGLEPADIAVVLGPQLPSPAVDELAAQIGVARSGFVDLGLDTDPFTSTLPYQIDAVRQRGLVKPGDLALIIAVGSGVEVGCTTYRF</sequence>
<gene>
    <name evidence="4" type="ORF">KIH27_04735</name>
</gene>
<dbReference type="SUPFAM" id="SSF53901">
    <property type="entry name" value="Thiolase-like"/>
    <property type="match status" value="2"/>
</dbReference>
<feature type="domain" description="Carrier" evidence="3">
    <location>
        <begin position="1013"/>
        <end position="1087"/>
    </location>
</feature>
<dbReference type="EMBL" id="JAHCLR010000005">
    <property type="protein sequence ID" value="MBS9532893.1"/>
    <property type="molecule type" value="Genomic_DNA"/>
</dbReference>
<proteinExistence type="predicted"/>
<dbReference type="NCBIfam" id="TIGR01733">
    <property type="entry name" value="AA-adenyl-dom"/>
    <property type="match status" value="1"/>
</dbReference>
<evidence type="ECO:0000256" key="1">
    <source>
        <dbReference type="ARBA" id="ARBA00001957"/>
    </source>
</evidence>
<dbReference type="CDD" id="cd19531">
    <property type="entry name" value="LCL_NRPS-like"/>
    <property type="match status" value="1"/>
</dbReference>
<dbReference type="Proteomes" id="UP001519535">
    <property type="component" value="Unassembled WGS sequence"/>
</dbReference>
<dbReference type="Gene3D" id="3.30.559.30">
    <property type="entry name" value="Nonribosomal peptide synthetase, condensation domain"/>
    <property type="match status" value="1"/>
</dbReference>
<dbReference type="Gene3D" id="3.40.47.10">
    <property type="match status" value="4"/>
</dbReference>
<evidence type="ECO:0000313" key="4">
    <source>
        <dbReference type="EMBL" id="MBS9532893.1"/>
    </source>
</evidence>
<dbReference type="PANTHER" id="PTHR45527:SF1">
    <property type="entry name" value="FATTY ACID SYNTHASE"/>
    <property type="match status" value="1"/>
</dbReference>
<keyword evidence="2" id="KW-0808">Transferase</keyword>
<dbReference type="Gene3D" id="3.30.300.30">
    <property type="match status" value="1"/>
</dbReference>
<dbReference type="PROSITE" id="PS50075">
    <property type="entry name" value="CARRIER"/>
    <property type="match status" value="1"/>
</dbReference>
<dbReference type="Gene3D" id="3.30.559.10">
    <property type="entry name" value="Chloramphenicol acetyltransferase-like domain"/>
    <property type="match status" value="1"/>
</dbReference>
<dbReference type="InterPro" id="IPR000873">
    <property type="entry name" value="AMP-dep_synth/lig_dom"/>
</dbReference>
<evidence type="ECO:0000313" key="5">
    <source>
        <dbReference type="Proteomes" id="UP001519535"/>
    </source>
</evidence>
<dbReference type="SUPFAM" id="SSF47336">
    <property type="entry name" value="ACP-like"/>
    <property type="match status" value="1"/>
</dbReference>
<dbReference type="InterPro" id="IPR020845">
    <property type="entry name" value="AMP-binding_CS"/>
</dbReference>
<dbReference type="InterPro" id="IPR036736">
    <property type="entry name" value="ACP-like_sf"/>
</dbReference>
<accession>A0ABS5RF48</accession>
<dbReference type="InterPro" id="IPR010071">
    <property type="entry name" value="AA_adenyl_dom"/>
</dbReference>
<dbReference type="InterPro" id="IPR045851">
    <property type="entry name" value="AMP-bd_C_sf"/>
</dbReference>
<dbReference type="Pfam" id="PF00550">
    <property type="entry name" value="PP-binding"/>
    <property type="match status" value="1"/>
</dbReference>
<dbReference type="Gene3D" id="2.30.38.10">
    <property type="entry name" value="Luciferase, Domain 3"/>
    <property type="match status" value="1"/>
</dbReference>
<comment type="cofactor">
    <cofactor evidence="1">
        <name>pantetheine 4'-phosphate</name>
        <dbReference type="ChEBI" id="CHEBI:47942"/>
    </cofactor>
</comment>
<dbReference type="Pfam" id="PF00668">
    <property type="entry name" value="Condensation"/>
    <property type="match status" value="1"/>
</dbReference>
<dbReference type="Pfam" id="PF08545">
    <property type="entry name" value="ACP_syn_III"/>
    <property type="match status" value="1"/>
</dbReference>
<dbReference type="SUPFAM" id="SSF56801">
    <property type="entry name" value="Acetyl-CoA synthetase-like"/>
    <property type="match status" value="1"/>
</dbReference>
<dbReference type="InterPro" id="IPR013747">
    <property type="entry name" value="ACP_syn_III_C"/>
</dbReference>
<dbReference type="InterPro" id="IPR001242">
    <property type="entry name" value="Condensation_dom"/>
</dbReference>
<dbReference type="Gene3D" id="3.40.50.980">
    <property type="match status" value="2"/>
</dbReference>
<comment type="caution">
    <text evidence="4">The sequence shown here is derived from an EMBL/GenBank/DDBJ whole genome shotgun (WGS) entry which is preliminary data.</text>
</comment>
<evidence type="ECO:0000256" key="2">
    <source>
        <dbReference type="ARBA" id="ARBA00022679"/>
    </source>
</evidence>
<name>A0ABS5RF48_9MYCO</name>
<organism evidence="4 5">
    <name type="scientific">Mycolicibacter acidiphilus</name>
    <dbReference type="NCBI Taxonomy" id="2835306"/>
    <lineage>
        <taxon>Bacteria</taxon>
        <taxon>Bacillati</taxon>
        <taxon>Actinomycetota</taxon>
        <taxon>Actinomycetes</taxon>
        <taxon>Mycobacteriales</taxon>
        <taxon>Mycobacteriaceae</taxon>
        <taxon>Mycolicibacter</taxon>
    </lineage>
</organism>
<dbReference type="Gene3D" id="1.10.1200.10">
    <property type="entry name" value="ACP-like"/>
    <property type="match status" value="1"/>
</dbReference>